<dbReference type="Proteomes" id="UP001155483">
    <property type="component" value="Unassembled WGS sequence"/>
</dbReference>
<feature type="transmembrane region" description="Helical" evidence="1">
    <location>
        <begin position="22"/>
        <end position="41"/>
    </location>
</feature>
<accession>A0A9X2XXV5</accession>
<sequence length="49" mass="5415">MENKSYYINYGRREFLTSVTKLASASMVLAVPGVSIAGGLWKTKTTFIN</sequence>
<comment type="caution">
    <text evidence="2">The sequence shown here is derived from an EMBL/GenBank/DDBJ whole genome shotgun (WGS) entry which is preliminary data.</text>
</comment>
<proteinExistence type="predicted"/>
<evidence type="ECO:0000313" key="2">
    <source>
        <dbReference type="EMBL" id="MCU7550707.1"/>
    </source>
</evidence>
<reference evidence="2" key="1">
    <citation type="submission" date="2022-09" db="EMBL/GenBank/DDBJ databases">
        <authorList>
            <person name="Yuan C."/>
            <person name="Ke Z."/>
        </authorList>
    </citation>
    <scope>NUCLEOTIDE SEQUENCE</scope>
    <source>
        <strain evidence="2">LB-8</strain>
    </source>
</reference>
<dbReference type="RefSeq" id="WP_279298145.1">
    <property type="nucleotide sequence ID" value="NZ_JAOTIF010000014.1"/>
</dbReference>
<keyword evidence="1" id="KW-1133">Transmembrane helix</keyword>
<dbReference type="EMBL" id="JAOTIF010000014">
    <property type="protein sequence ID" value="MCU7550707.1"/>
    <property type="molecule type" value="Genomic_DNA"/>
</dbReference>
<keyword evidence="3" id="KW-1185">Reference proteome</keyword>
<reference evidence="2" key="2">
    <citation type="submission" date="2023-04" db="EMBL/GenBank/DDBJ databases">
        <title>Paracnuella aquatica gen. nov., sp. nov., a member of the family Chitinophagaceae isolated from a hot spring.</title>
        <authorList>
            <person name="Wang C."/>
        </authorList>
    </citation>
    <scope>NUCLEOTIDE SEQUENCE</scope>
    <source>
        <strain evidence="2">LB-8</strain>
    </source>
</reference>
<name>A0A9X2XXV5_9BACT</name>
<evidence type="ECO:0000256" key="1">
    <source>
        <dbReference type="SAM" id="Phobius"/>
    </source>
</evidence>
<dbReference type="AlphaFoldDB" id="A0A9X2XXV5"/>
<evidence type="ECO:0000313" key="3">
    <source>
        <dbReference type="Proteomes" id="UP001155483"/>
    </source>
</evidence>
<gene>
    <name evidence="2" type="ORF">OCK74_16435</name>
</gene>
<protein>
    <submittedName>
        <fullName evidence="2">Uncharacterized protein</fullName>
    </submittedName>
</protein>
<keyword evidence="1" id="KW-0472">Membrane</keyword>
<keyword evidence="1" id="KW-0812">Transmembrane</keyword>
<organism evidence="2 3">
    <name type="scientific">Paraflavisolibacter caeni</name>
    <dbReference type="NCBI Taxonomy" id="2982496"/>
    <lineage>
        <taxon>Bacteria</taxon>
        <taxon>Pseudomonadati</taxon>
        <taxon>Bacteroidota</taxon>
        <taxon>Chitinophagia</taxon>
        <taxon>Chitinophagales</taxon>
        <taxon>Chitinophagaceae</taxon>
        <taxon>Paraflavisolibacter</taxon>
    </lineage>
</organism>